<accession>A0A3F3H1G0</accession>
<dbReference type="EMBL" id="CAUZLT010000003">
    <property type="protein sequence ID" value="CAK1242793.1"/>
    <property type="molecule type" value="Genomic_DNA"/>
</dbReference>
<feature type="transmembrane region" description="Helical" evidence="1">
    <location>
        <begin position="49"/>
        <end position="71"/>
    </location>
</feature>
<evidence type="ECO:0000313" key="4">
    <source>
        <dbReference type="Proteomes" id="UP001314262"/>
    </source>
</evidence>
<dbReference type="STRING" id="709323.GCA_001047135_00985"/>
<dbReference type="EMBL" id="DF968081">
    <property type="protein sequence ID" value="GAP04434.1"/>
    <property type="molecule type" value="Genomic_DNA"/>
</dbReference>
<feature type="transmembrane region" description="Helical" evidence="1">
    <location>
        <begin position="20"/>
        <end position="37"/>
    </location>
</feature>
<organism evidence="3">
    <name type="scientific">Fructobacillus tropaeoli</name>
    <dbReference type="NCBI Taxonomy" id="709323"/>
    <lineage>
        <taxon>Bacteria</taxon>
        <taxon>Bacillati</taxon>
        <taxon>Bacillota</taxon>
        <taxon>Bacilli</taxon>
        <taxon>Lactobacillales</taxon>
        <taxon>Lactobacillaceae</taxon>
        <taxon>Fructobacillus</taxon>
    </lineage>
</organism>
<evidence type="ECO:0000313" key="2">
    <source>
        <dbReference type="EMBL" id="CAK1242793.1"/>
    </source>
</evidence>
<proteinExistence type="predicted"/>
<dbReference type="Proteomes" id="UP000064514">
    <property type="component" value="Unassembled WGS sequence"/>
</dbReference>
<name>A0A3F3H1G0_9LACO</name>
<gene>
    <name evidence="3" type="ORF">FTRO_0041780</name>
    <name evidence="2" type="ORF">R53137_KAKDMLNK_00899</name>
</gene>
<reference evidence="3" key="1">
    <citation type="journal article" date="2015" name="BMC Genomics">
        <title>Comparative genomics of Fructobacillus spp. and Leuconostoc spp. reveals niche-specific evolution of Fructobacillus spp.</title>
        <authorList>
            <person name="Endo A."/>
            <person name="Tanizawa Y."/>
            <person name="Tanaka N."/>
            <person name="Maeno S."/>
            <person name="Kumar H."/>
            <person name="Shiwa Y."/>
            <person name="Okada S."/>
            <person name="Yoshikawa H."/>
            <person name="Dicks L."/>
            <person name="Nakagawa J."/>
            <person name="Arita M."/>
        </authorList>
    </citation>
    <scope>NUCLEOTIDE SEQUENCE [LARGE SCALE GENOMIC DNA]</scope>
    <source>
        <strain evidence="3">F214-1</strain>
    </source>
</reference>
<sequence>MKSLSKFLHKLLHHPNTLAWVFPIVMVAIMSTYNTVIRFGFSEQKLERVWLMYPVVVVFIYCLRTFVTLPITMRLHKHYPKFIKNHLSESYTVPLTVMMLNVSIMMLWLTEMYHRLYPQFLPGYLMNWVKTFFVAVPIFFLIVRPIILAIFDYLRNRFPVEPLIEKMEDTLETGHRA</sequence>
<keyword evidence="1" id="KW-0472">Membrane</keyword>
<evidence type="ECO:0000256" key="1">
    <source>
        <dbReference type="SAM" id="Phobius"/>
    </source>
</evidence>
<evidence type="ECO:0000313" key="3">
    <source>
        <dbReference type="EMBL" id="GAP04434.1"/>
    </source>
</evidence>
<keyword evidence="1" id="KW-0812">Transmembrane</keyword>
<reference evidence="2 4" key="2">
    <citation type="submission" date="2023-10" db="EMBL/GenBank/DDBJ databases">
        <authorList>
            <person name="Botero Cardona J."/>
        </authorList>
    </citation>
    <scope>NUCLEOTIDE SEQUENCE [LARGE SCALE GENOMIC DNA]</scope>
    <source>
        <strain evidence="2 4">R-53137</strain>
    </source>
</reference>
<dbReference type="AlphaFoldDB" id="A0A3F3H1G0"/>
<dbReference type="RefSeq" id="WP_059393847.1">
    <property type="nucleotide sequence ID" value="NZ_BOJU01000003.1"/>
</dbReference>
<keyword evidence="4" id="KW-1185">Reference proteome</keyword>
<feature type="transmembrane region" description="Helical" evidence="1">
    <location>
        <begin position="131"/>
        <end position="151"/>
    </location>
</feature>
<dbReference type="Proteomes" id="UP001314262">
    <property type="component" value="Unassembled WGS sequence"/>
</dbReference>
<feature type="transmembrane region" description="Helical" evidence="1">
    <location>
        <begin position="91"/>
        <end position="110"/>
    </location>
</feature>
<protein>
    <submittedName>
        <fullName evidence="3">Uncharacterized protein</fullName>
    </submittedName>
</protein>
<keyword evidence="1" id="KW-1133">Transmembrane helix</keyword>